<keyword evidence="2" id="KW-1185">Reference proteome</keyword>
<dbReference type="PANTHER" id="PTHR16222">
    <property type="entry name" value="ADP-RIBOSYLGLYCOHYDROLASE"/>
    <property type="match status" value="1"/>
</dbReference>
<gene>
    <name evidence="1" type="ORF">J2S15_002547</name>
</gene>
<dbReference type="RefSeq" id="WP_307408840.1">
    <property type="nucleotide sequence ID" value="NZ_JAUSUR010000004.1"/>
</dbReference>
<dbReference type="EMBL" id="JAUSUR010000004">
    <property type="protein sequence ID" value="MDQ0361797.1"/>
    <property type="molecule type" value="Genomic_DNA"/>
</dbReference>
<dbReference type="Pfam" id="PF03747">
    <property type="entry name" value="ADP_ribosyl_GH"/>
    <property type="match status" value="1"/>
</dbReference>
<reference evidence="1 2" key="1">
    <citation type="submission" date="2023-07" db="EMBL/GenBank/DDBJ databases">
        <title>Genomic Encyclopedia of Type Strains, Phase IV (KMG-IV): sequencing the most valuable type-strain genomes for metagenomic binning, comparative biology and taxonomic classification.</title>
        <authorList>
            <person name="Goeker M."/>
        </authorList>
    </citation>
    <scope>NUCLEOTIDE SEQUENCE [LARGE SCALE GENOMIC DNA]</scope>
    <source>
        <strain evidence="1 2">DSM 16784</strain>
    </source>
</reference>
<dbReference type="Proteomes" id="UP001230220">
    <property type="component" value="Unassembled WGS sequence"/>
</dbReference>
<name>A0ABU0E4H8_9FIRM</name>
<dbReference type="InterPro" id="IPR005502">
    <property type="entry name" value="Ribosyl_crysJ1"/>
</dbReference>
<dbReference type="InterPro" id="IPR036705">
    <property type="entry name" value="Ribosyl_crysJ1_sf"/>
</dbReference>
<sequence>MKQHKILGALYGAAYGDSLGAVSEFCTRKEIVDAFPNGLTDYAQSISRITAGITPGQVTDDFGSSCYVMESILKYKGVFNRDIAIEALLKWSTDEEVFGKYAGMNTKEAMVRLRDGIVINEMDKQRHFAGKNTNGGAMKVNPVALLAQGNHDQTIVYTLDLCWPTHYNSAAASGACAIACAINEAQNPSATVNTIIDKAIQGAKRSRQQLDSEGYYAFGPYVENRIQQAVILSENCKNNDDIIRVLDEEIGTGIQVQGSVAAVFAIIAATKGSFADAIYCAVNAGGDTDTMASMIGAILGGYHGMEVIPKTAIEKINSINSNLNLKNIVYSYTELVGKEE</sequence>
<dbReference type="Gene3D" id="1.10.4080.10">
    <property type="entry name" value="ADP-ribosylation/Crystallin J1"/>
    <property type="match status" value="1"/>
</dbReference>
<accession>A0ABU0E4H8</accession>
<organism evidence="1 2">
    <name type="scientific">Breznakia pachnodae</name>
    <dbReference type="NCBI Taxonomy" id="265178"/>
    <lineage>
        <taxon>Bacteria</taxon>
        <taxon>Bacillati</taxon>
        <taxon>Bacillota</taxon>
        <taxon>Erysipelotrichia</taxon>
        <taxon>Erysipelotrichales</taxon>
        <taxon>Erysipelotrichaceae</taxon>
        <taxon>Breznakia</taxon>
    </lineage>
</organism>
<evidence type="ECO:0000313" key="2">
    <source>
        <dbReference type="Proteomes" id="UP001230220"/>
    </source>
</evidence>
<evidence type="ECO:0000313" key="1">
    <source>
        <dbReference type="EMBL" id="MDQ0361797.1"/>
    </source>
</evidence>
<protein>
    <submittedName>
        <fullName evidence="1">ADP-ribosylglycohydrolase</fullName>
    </submittedName>
</protein>
<dbReference type="PANTHER" id="PTHR16222:SF12">
    <property type="entry name" value="ADP-RIBOSYLGLYCOHYDROLASE-RELATED"/>
    <property type="match status" value="1"/>
</dbReference>
<proteinExistence type="predicted"/>
<comment type="caution">
    <text evidence="1">The sequence shown here is derived from an EMBL/GenBank/DDBJ whole genome shotgun (WGS) entry which is preliminary data.</text>
</comment>
<dbReference type="InterPro" id="IPR050792">
    <property type="entry name" value="ADP-ribosylglycohydrolase"/>
</dbReference>
<dbReference type="SUPFAM" id="SSF101478">
    <property type="entry name" value="ADP-ribosylglycohydrolase"/>
    <property type="match status" value="1"/>
</dbReference>